<dbReference type="InterPro" id="IPR016181">
    <property type="entry name" value="Acyl_CoA_acyltransferase"/>
</dbReference>
<dbReference type="PANTHER" id="PTHR20905:SF32">
    <property type="entry name" value="ARYLALKYLAMINE N-ACETYLTRANSFERASE-LIKE 7, ISOFORM A"/>
    <property type="match status" value="1"/>
</dbReference>
<reference evidence="3" key="3">
    <citation type="submission" date="2025-05" db="UniProtKB">
        <authorList>
            <consortium name="EnsemblMetazoa"/>
        </authorList>
    </citation>
    <scope>IDENTIFICATION</scope>
    <source>
        <strain evidence="3">Foshan</strain>
    </source>
</reference>
<reference evidence="2" key="1">
    <citation type="journal article" date="2014" name="PLoS Negl. Trop. Dis.">
        <title>Identification and characterization of seminal fluid proteins in the Asian tiger mosquito, Aedes albopictus.</title>
        <authorList>
            <person name="Boes K.E."/>
            <person name="Ribeiro J.M."/>
            <person name="Wong A."/>
            <person name="Harrington L.C."/>
            <person name="Wolfner M.F."/>
            <person name="Sirot L.K."/>
        </authorList>
    </citation>
    <scope>NUCLEOTIDE SEQUENCE</scope>
    <source>
        <tissue evidence="2">Reproductive organs</tissue>
    </source>
</reference>
<feature type="domain" description="N-acetyltransferase" evidence="1">
    <location>
        <begin position="89"/>
        <end position="218"/>
    </location>
</feature>
<dbReference type="EnsemblMetazoa" id="AALFPA23_015638.R22780">
    <property type="protein sequence ID" value="AALFPA23_015638.P22780"/>
    <property type="gene ID" value="AALFPA23_015638"/>
</dbReference>
<protein>
    <submittedName>
        <fullName evidence="3">N-acetyltransferase domain-containing protein</fullName>
    </submittedName>
</protein>
<accession>A0A023EKP0</accession>
<dbReference type="VEuPathDB" id="VectorBase:AALFPA_042563"/>
<dbReference type="PANTHER" id="PTHR20905">
    <property type="entry name" value="N-ACETYLTRANSFERASE-RELATED"/>
    <property type="match status" value="1"/>
</dbReference>
<sequence length="238" mass="27121">MVWTRPANVPYPSVWHTFRAKDVDSDQLVNYVVQDLPEERFEEAIGHMLGIFIHDEPTCEAKKLAEDPVSVQEIGDVWRELVKHRVALICYREGSNEIAGINMTYVSCKDDKQEYTCKGDRWRDVFDSVVYFSDRSNVFERYQVDKYLAAMGLSVTPKYRGRGIATEILRARIPLCKAVGLPLTSTVFTATGSQIPAAKVGFEENFVMEYADLAKVNPRFEFPGIPSKYCKSMSLKIQ</sequence>
<evidence type="ECO:0000313" key="4">
    <source>
        <dbReference type="Proteomes" id="UP000069940"/>
    </source>
</evidence>
<dbReference type="RefSeq" id="XP_019541913.3">
    <property type="nucleotide sequence ID" value="XM_019686368.3"/>
</dbReference>
<evidence type="ECO:0000313" key="2">
    <source>
        <dbReference type="EMBL" id="JAC09736.1"/>
    </source>
</evidence>
<proteinExistence type="evidence at transcript level"/>
<dbReference type="Proteomes" id="UP000069940">
    <property type="component" value="Unassembled WGS sequence"/>
</dbReference>
<dbReference type="InterPro" id="IPR000182">
    <property type="entry name" value="GNAT_dom"/>
</dbReference>
<dbReference type="GO" id="GO:0008080">
    <property type="term" value="F:N-acetyltransferase activity"/>
    <property type="evidence" value="ECO:0007669"/>
    <property type="project" value="TreeGrafter"/>
</dbReference>
<name>A0A023EKP0_AEDAL</name>
<dbReference type="KEGG" id="aalb:109412743"/>
<keyword evidence="4" id="KW-1185">Reference proteome</keyword>
<organism evidence="2">
    <name type="scientific">Aedes albopictus</name>
    <name type="common">Asian tiger mosquito</name>
    <name type="synonym">Stegomyia albopicta</name>
    <dbReference type="NCBI Taxonomy" id="7160"/>
    <lineage>
        <taxon>Eukaryota</taxon>
        <taxon>Metazoa</taxon>
        <taxon>Ecdysozoa</taxon>
        <taxon>Arthropoda</taxon>
        <taxon>Hexapoda</taxon>
        <taxon>Insecta</taxon>
        <taxon>Pterygota</taxon>
        <taxon>Neoptera</taxon>
        <taxon>Endopterygota</taxon>
        <taxon>Diptera</taxon>
        <taxon>Nematocera</taxon>
        <taxon>Culicoidea</taxon>
        <taxon>Culicidae</taxon>
        <taxon>Culicinae</taxon>
        <taxon>Aedini</taxon>
        <taxon>Aedes</taxon>
        <taxon>Stegomyia</taxon>
    </lineage>
</organism>
<dbReference type="Gene3D" id="3.40.630.30">
    <property type="match status" value="1"/>
</dbReference>
<dbReference type="VEuPathDB" id="VectorBase:AALF022861"/>
<dbReference type="AlphaFoldDB" id="A0A023EKP0"/>
<dbReference type="VEuPathDB" id="VectorBase:AALC636_020555"/>
<evidence type="ECO:0000313" key="3">
    <source>
        <dbReference type="EnsemblMetazoa" id="AALFPA23_015638.P22780"/>
    </source>
</evidence>
<dbReference type="SUPFAM" id="SSF55729">
    <property type="entry name" value="Acyl-CoA N-acyltransferases (Nat)"/>
    <property type="match status" value="1"/>
</dbReference>
<dbReference type="OrthoDB" id="7782438at2759"/>
<dbReference type="PROSITE" id="PS51186">
    <property type="entry name" value="GNAT"/>
    <property type="match status" value="1"/>
</dbReference>
<reference evidence="4" key="2">
    <citation type="journal article" date="2015" name="Proc. Natl. Acad. Sci. U.S.A.">
        <title>Genome sequence of the Asian Tiger mosquito, Aedes albopictus, reveals insights into its biology, genetics, and evolution.</title>
        <authorList>
            <person name="Chen X.G."/>
            <person name="Jiang X."/>
            <person name="Gu J."/>
            <person name="Xu M."/>
            <person name="Wu Y."/>
            <person name="Deng Y."/>
            <person name="Zhang C."/>
            <person name="Bonizzoni M."/>
            <person name="Dermauw W."/>
            <person name="Vontas J."/>
            <person name="Armbruster P."/>
            <person name="Huang X."/>
            <person name="Yang Y."/>
            <person name="Zhang H."/>
            <person name="He W."/>
            <person name="Peng H."/>
            <person name="Liu Y."/>
            <person name="Wu K."/>
            <person name="Chen J."/>
            <person name="Lirakis M."/>
            <person name="Topalis P."/>
            <person name="Van Leeuwen T."/>
            <person name="Hall A.B."/>
            <person name="Jiang X."/>
            <person name="Thorpe C."/>
            <person name="Mueller R.L."/>
            <person name="Sun C."/>
            <person name="Waterhouse R.M."/>
            <person name="Yan G."/>
            <person name="Tu Z.J."/>
            <person name="Fang X."/>
            <person name="James A.A."/>
        </authorList>
    </citation>
    <scope>NUCLEOTIDE SEQUENCE [LARGE SCALE GENOMIC DNA]</scope>
    <source>
        <strain evidence="4">Foshan</strain>
    </source>
</reference>
<dbReference type="GeneID" id="109412743"/>
<evidence type="ECO:0000259" key="1">
    <source>
        <dbReference type="PROSITE" id="PS51186"/>
    </source>
</evidence>
<dbReference type="OMA" id="YDEPTCR"/>
<dbReference type="EMBL" id="GAPW01003862">
    <property type="protein sequence ID" value="JAC09736.1"/>
    <property type="molecule type" value="mRNA"/>
</dbReference>